<protein>
    <submittedName>
        <fullName evidence="3">Uncharacterized protein</fullName>
    </submittedName>
</protein>
<organism evidence="3 4">
    <name type="scientific">Agromyces ramosus</name>
    <dbReference type="NCBI Taxonomy" id="33879"/>
    <lineage>
        <taxon>Bacteria</taxon>
        <taxon>Bacillati</taxon>
        <taxon>Actinomycetota</taxon>
        <taxon>Actinomycetes</taxon>
        <taxon>Micrococcales</taxon>
        <taxon>Microbacteriaceae</taxon>
        <taxon>Agromyces</taxon>
    </lineage>
</organism>
<keyword evidence="2" id="KW-0812">Transmembrane</keyword>
<dbReference type="EMBL" id="JAUSYY010000001">
    <property type="protein sequence ID" value="MDQ0894537.1"/>
    <property type="molecule type" value="Genomic_DNA"/>
</dbReference>
<feature type="region of interest" description="Disordered" evidence="1">
    <location>
        <begin position="104"/>
        <end position="124"/>
    </location>
</feature>
<gene>
    <name evidence="3" type="ORF">QFZ26_002092</name>
</gene>
<evidence type="ECO:0000256" key="1">
    <source>
        <dbReference type="SAM" id="MobiDB-lite"/>
    </source>
</evidence>
<evidence type="ECO:0000256" key="2">
    <source>
        <dbReference type="SAM" id="Phobius"/>
    </source>
</evidence>
<keyword evidence="2" id="KW-0472">Membrane</keyword>
<name>A0ABU0R9T8_9MICO</name>
<comment type="caution">
    <text evidence="3">The sequence shown here is derived from an EMBL/GenBank/DDBJ whole genome shotgun (WGS) entry which is preliminary data.</text>
</comment>
<feature type="transmembrane region" description="Helical" evidence="2">
    <location>
        <begin position="23"/>
        <end position="47"/>
    </location>
</feature>
<evidence type="ECO:0000313" key="4">
    <source>
        <dbReference type="Proteomes" id="UP001239083"/>
    </source>
</evidence>
<keyword evidence="4" id="KW-1185">Reference proteome</keyword>
<dbReference type="InterPro" id="IPR046657">
    <property type="entry name" value="DUF6766"/>
</dbReference>
<evidence type="ECO:0000313" key="3">
    <source>
        <dbReference type="EMBL" id="MDQ0894537.1"/>
    </source>
</evidence>
<sequence>MTKTDEDRTETRTAFGRWLHEHALFLVCMAIFLLCLAGMAVSGFLVYNEEQSSHATAPIPFGDYLSSGHFIEATFENWESEFLQMGAYVVLTVFLFQKGSSESKPIGKHTEQDDDPRHAEVGPDTPWPVRRGGLVLVLYENSLAIFFFVLFGLSFWFHAVGGAEAYSEEQLEHGLPAVSTIEFLGTSQFWFESMQNWQSEFLAVAAIVGASVYLRQRGSPESKPVATPHHETGA</sequence>
<feature type="transmembrane region" description="Helical" evidence="2">
    <location>
        <begin position="136"/>
        <end position="157"/>
    </location>
</feature>
<reference evidence="3 4" key="1">
    <citation type="submission" date="2023-07" db="EMBL/GenBank/DDBJ databases">
        <title>Comparative genomics of wheat-associated soil bacteria to identify genetic determinants of phenazine resistance.</title>
        <authorList>
            <person name="Mouncey N."/>
        </authorList>
    </citation>
    <scope>NUCLEOTIDE SEQUENCE [LARGE SCALE GENOMIC DNA]</scope>
    <source>
        <strain evidence="3 4">V3I3</strain>
    </source>
</reference>
<proteinExistence type="predicted"/>
<dbReference type="RefSeq" id="WP_307041855.1">
    <property type="nucleotide sequence ID" value="NZ_JAUSYY010000001.1"/>
</dbReference>
<accession>A0ABU0R9T8</accession>
<keyword evidence="2" id="KW-1133">Transmembrane helix</keyword>
<dbReference type="Proteomes" id="UP001239083">
    <property type="component" value="Unassembled WGS sequence"/>
</dbReference>
<feature type="compositionally biased region" description="Basic and acidic residues" evidence="1">
    <location>
        <begin position="108"/>
        <end position="121"/>
    </location>
</feature>
<dbReference type="Pfam" id="PF20554">
    <property type="entry name" value="DUF6766"/>
    <property type="match status" value="1"/>
</dbReference>